<dbReference type="CDD" id="cd02021">
    <property type="entry name" value="GntK"/>
    <property type="match status" value="1"/>
</dbReference>
<evidence type="ECO:0000313" key="10">
    <source>
        <dbReference type="EMBL" id="MBD2684772.1"/>
    </source>
</evidence>
<evidence type="ECO:0000256" key="3">
    <source>
        <dbReference type="ARBA" id="ARBA00012054"/>
    </source>
</evidence>
<keyword evidence="5" id="KW-0547">Nucleotide-binding</keyword>
<dbReference type="EC" id="2.7.1.12" evidence="3"/>
<keyword evidence="4" id="KW-0808">Transferase</keyword>
<dbReference type="Gene3D" id="3.40.50.300">
    <property type="entry name" value="P-loop containing nucleotide triphosphate hydrolases"/>
    <property type="match status" value="1"/>
</dbReference>
<reference evidence="10 11" key="1">
    <citation type="journal article" date="2020" name="ISME J.">
        <title>Comparative genomics reveals insights into cyanobacterial evolution and habitat adaptation.</title>
        <authorList>
            <person name="Chen M.Y."/>
            <person name="Teng W.K."/>
            <person name="Zhao L."/>
            <person name="Hu C.X."/>
            <person name="Zhou Y.K."/>
            <person name="Han B.P."/>
            <person name="Song L.R."/>
            <person name="Shu W.S."/>
        </authorList>
    </citation>
    <scope>NUCLEOTIDE SEQUENCE [LARGE SCALE GENOMIC DNA]</scope>
    <source>
        <strain evidence="10 11">FACHB-1249</strain>
    </source>
</reference>
<comment type="caution">
    <text evidence="10">The sequence shown here is derived from an EMBL/GenBank/DDBJ whole genome shotgun (WGS) entry which is preliminary data.</text>
</comment>
<gene>
    <name evidence="10" type="ORF">H6G43_05845</name>
</gene>
<evidence type="ECO:0000256" key="7">
    <source>
        <dbReference type="ARBA" id="ARBA00022840"/>
    </source>
</evidence>
<organism evidence="10 11">
    <name type="scientific">Aphanizomenon flos-aquae FACHB-1249</name>
    <dbReference type="NCBI Taxonomy" id="2692889"/>
    <lineage>
        <taxon>Bacteria</taxon>
        <taxon>Bacillati</taxon>
        <taxon>Cyanobacteriota</taxon>
        <taxon>Cyanophyceae</taxon>
        <taxon>Nostocales</taxon>
        <taxon>Aphanizomenonaceae</taxon>
        <taxon>Aphanizomenon</taxon>
    </lineage>
</organism>
<dbReference type="SUPFAM" id="SSF52540">
    <property type="entry name" value="P-loop containing nucleoside triphosphate hydrolases"/>
    <property type="match status" value="1"/>
</dbReference>
<dbReference type="EMBL" id="JACJTM010000009">
    <property type="protein sequence ID" value="MBD2684772.1"/>
    <property type="molecule type" value="Genomic_DNA"/>
</dbReference>
<dbReference type="InterPro" id="IPR027417">
    <property type="entry name" value="P-loop_NTPase"/>
</dbReference>
<evidence type="ECO:0000256" key="6">
    <source>
        <dbReference type="ARBA" id="ARBA00022777"/>
    </source>
</evidence>
<comment type="similarity">
    <text evidence="2">Belongs to the gluconokinase GntK/GntV family.</text>
</comment>
<dbReference type="Pfam" id="PF01636">
    <property type="entry name" value="APH"/>
    <property type="match status" value="1"/>
</dbReference>
<dbReference type="GeneID" id="78216776"/>
<keyword evidence="7" id="KW-0067">ATP-binding</keyword>
<accession>A0ABR8IPE7</accession>
<dbReference type="Proteomes" id="UP000660270">
    <property type="component" value="Unassembled WGS sequence"/>
</dbReference>
<comment type="pathway">
    <text evidence="1">Carbohydrate acid metabolism.</text>
</comment>
<dbReference type="PANTHER" id="PTHR43883:SF1">
    <property type="entry name" value="GLUCONOKINASE"/>
    <property type="match status" value="1"/>
</dbReference>
<dbReference type="Pfam" id="PF13671">
    <property type="entry name" value="AAA_33"/>
    <property type="match status" value="1"/>
</dbReference>
<dbReference type="InterPro" id="IPR011009">
    <property type="entry name" value="Kinase-like_dom_sf"/>
</dbReference>
<keyword evidence="6" id="KW-0418">Kinase</keyword>
<dbReference type="InterPro" id="IPR052732">
    <property type="entry name" value="Cell-binding_unc_protein"/>
</dbReference>
<name>A0ABR8IPE7_APHFL</name>
<feature type="domain" description="Aminoglycoside phosphotransferase" evidence="9">
    <location>
        <begin position="129"/>
        <end position="288"/>
    </location>
</feature>
<dbReference type="InterPro" id="IPR006001">
    <property type="entry name" value="Therm_gnt_kin"/>
</dbReference>
<evidence type="ECO:0000313" key="11">
    <source>
        <dbReference type="Proteomes" id="UP000660270"/>
    </source>
</evidence>
<evidence type="ECO:0000256" key="4">
    <source>
        <dbReference type="ARBA" id="ARBA00022679"/>
    </source>
</evidence>
<protein>
    <recommendedName>
        <fullName evidence="3">gluconokinase</fullName>
        <ecNumber evidence="3">2.7.1.12</ecNumber>
    </recommendedName>
</protein>
<dbReference type="RefSeq" id="WP_190386756.1">
    <property type="nucleotide sequence ID" value="NZ_JACJTM010000009.1"/>
</dbReference>
<evidence type="ECO:0000256" key="8">
    <source>
        <dbReference type="ARBA" id="ARBA00048090"/>
    </source>
</evidence>
<dbReference type="PANTHER" id="PTHR43883">
    <property type="entry name" value="SLR0207 PROTEIN"/>
    <property type="match status" value="1"/>
</dbReference>
<dbReference type="SUPFAM" id="SSF56112">
    <property type="entry name" value="Protein kinase-like (PK-like)"/>
    <property type="match status" value="1"/>
</dbReference>
<keyword evidence="11" id="KW-1185">Reference proteome</keyword>
<proteinExistence type="inferred from homology"/>
<sequence length="512" mass="58467">MTETNLPTLISQMLQPGFYPHPVTEPIELIQTHISYVLLTGDYAYKLKKPANFGFLDFSTLEKRKHFCEEELRLNQRGAGELYLEVIPLTLVGEQYHLGGTEEAVEYTVKMRQFPQECLFSELFGNGNLQENQLEELGRVVAQYHAQAETNDYIRSFGEVSQVRLAIDENYQQAEKYIGGPQTQTQFEETKQYTDNFFVEHSELFKNRIENNYICECHGDLHLRNIAFWHEKIMLFDCIEFNEPFRFADVMYDVAFTVMDIEARGRKDLGNAFLNAYVEETGDWEGLQVLPLYLSRQAYVRAKVNSFLLDDPNVSDVVKEEASKTASAYYHQAWEYTKPQEGKLILMSGLSGVGKSTTAKYLARKLNALHLRSDAVRKHLAGIPLLARGGDEIYTAEMTQKTYSRLLALGIILANQGWSVILDAKYDRQDLREAAISEAKQHQLPVHIINCIAPLEVIQERLLNRTGDIADATADLLTSQINQSEPFTNQEQPYITVVDTTQTLDTQLSKLI</sequence>
<evidence type="ECO:0000259" key="9">
    <source>
        <dbReference type="Pfam" id="PF01636"/>
    </source>
</evidence>
<comment type="catalytic activity">
    <reaction evidence="8">
        <text>D-gluconate + ATP = 6-phospho-D-gluconate + ADP + H(+)</text>
        <dbReference type="Rhea" id="RHEA:19433"/>
        <dbReference type="ChEBI" id="CHEBI:15378"/>
        <dbReference type="ChEBI" id="CHEBI:18391"/>
        <dbReference type="ChEBI" id="CHEBI:30616"/>
        <dbReference type="ChEBI" id="CHEBI:58759"/>
        <dbReference type="ChEBI" id="CHEBI:456216"/>
        <dbReference type="EC" id="2.7.1.12"/>
    </reaction>
</comment>
<evidence type="ECO:0000256" key="1">
    <source>
        <dbReference type="ARBA" id="ARBA00004761"/>
    </source>
</evidence>
<evidence type="ECO:0000256" key="2">
    <source>
        <dbReference type="ARBA" id="ARBA00008420"/>
    </source>
</evidence>
<dbReference type="InterPro" id="IPR002575">
    <property type="entry name" value="Aminoglycoside_PTrfase"/>
</dbReference>
<evidence type="ECO:0000256" key="5">
    <source>
        <dbReference type="ARBA" id="ARBA00022741"/>
    </source>
</evidence>